<evidence type="ECO:0000313" key="2">
    <source>
        <dbReference type="Proteomes" id="UP001175227"/>
    </source>
</evidence>
<dbReference type="Proteomes" id="UP001175227">
    <property type="component" value="Unassembled WGS sequence"/>
</dbReference>
<proteinExistence type="predicted"/>
<protein>
    <submittedName>
        <fullName evidence="1">Uncharacterized protein</fullName>
    </submittedName>
</protein>
<comment type="caution">
    <text evidence="1">The sequence shown here is derived from an EMBL/GenBank/DDBJ whole genome shotgun (WGS) entry which is preliminary data.</text>
</comment>
<sequence length="132" mass="14402">MSIALKMESNTPDLQYWNLLKKILEQLGHHGMSPEESGTQMSNGMNDAKCSSSFANGECLRSLSISKLIDNMGKLPALSRSKGISAYRTSFGSDADYDGRVPPGVPRAMASVEELQISEEAFEFLNLAVQNL</sequence>
<dbReference type="EMBL" id="JAUEPR010000037">
    <property type="protein sequence ID" value="KAK0472904.1"/>
    <property type="molecule type" value="Genomic_DNA"/>
</dbReference>
<keyword evidence="2" id="KW-1185">Reference proteome</keyword>
<organism evidence="1 2">
    <name type="scientific">Armillaria novae-zelandiae</name>
    <dbReference type="NCBI Taxonomy" id="153914"/>
    <lineage>
        <taxon>Eukaryota</taxon>
        <taxon>Fungi</taxon>
        <taxon>Dikarya</taxon>
        <taxon>Basidiomycota</taxon>
        <taxon>Agaricomycotina</taxon>
        <taxon>Agaricomycetes</taxon>
        <taxon>Agaricomycetidae</taxon>
        <taxon>Agaricales</taxon>
        <taxon>Marasmiineae</taxon>
        <taxon>Physalacriaceae</taxon>
        <taxon>Armillaria</taxon>
    </lineage>
</organism>
<dbReference type="AlphaFoldDB" id="A0AA39U861"/>
<evidence type="ECO:0000313" key="1">
    <source>
        <dbReference type="EMBL" id="KAK0472904.1"/>
    </source>
</evidence>
<name>A0AA39U861_9AGAR</name>
<accession>A0AA39U861</accession>
<gene>
    <name evidence="1" type="ORF">IW261DRAFT_1424045</name>
</gene>
<reference evidence="1" key="1">
    <citation type="submission" date="2023-06" db="EMBL/GenBank/DDBJ databases">
        <authorList>
            <consortium name="Lawrence Berkeley National Laboratory"/>
            <person name="Ahrendt S."/>
            <person name="Sahu N."/>
            <person name="Indic B."/>
            <person name="Wong-Bajracharya J."/>
            <person name="Merenyi Z."/>
            <person name="Ke H.-M."/>
            <person name="Monk M."/>
            <person name="Kocsube S."/>
            <person name="Drula E."/>
            <person name="Lipzen A."/>
            <person name="Balint B."/>
            <person name="Henrissat B."/>
            <person name="Andreopoulos B."/>
            <person name="Martin F.M."/>
            <person name="Harder C.B."/>
            <person name="Rigling D."/>
            <person name="Ford K.L."/>
            <person name="Foster G.D."/>
            <person name="Pangilinan J."/>
            <person name="Papanicolaou A."/>
            <person name="Barry K."/>
            <person name="LaButti K."/>
            <person name="Viragh M."/>
            <person name="Koriabine M."/>
            <person name="Yan M."/>
            <person name="Riley R."/>
            <person name="Champramary S."/>
            <person name="Plett K.L."/>
            <person name="Tsai I.J."/>
            <person name="Slot J."/>
            <person name="Sipos G."/>
            <person name="Plett J."/>
            <person name="Nagy L.G."/>
            <person name="Grigoriev I.V."/>
        </authorList>
    </citation>
    <scope>NUCLEOTIDE SEQUENCE</scope>
    <source>
        <strain evidence="1">ICMP 16352</strain>
    </source>
</reference>